<evidence type="ECO:0000259" key="1">
    <source>
        <dbReference type="PROSITE" id="PS51819"/>
    </source>
</evidence>
<keyword evidence="2" id="KW-0223">Dioxygenase</keyword>
<evidence type="ECO:0000313" key="2">
    <source>
        <dbReference type="EMBL" id="GAK37309.1"/>
    </source>
</evidence>
<name>A0A069DAP0_9BACE</name>
<dbReference type="Gene3D" id="3.10.180.10">
    <property type="entry name" value="2,3-Dihydroxybiphenyl 1,2-Dioxygenase, domain 1"/>
    <property type="match status" value="1"/>
</dbReference>
<dbReference type="EMBL" id="BAJS01000017">
    <property type="protein sequence ID" value="GAK37309.1"/>
    <property type="molecule type" value="Genomic_DNA"/>
</dbReference>
<evidence type="ECO:0000313" key="3">
    <source>
        <dbReference type="Proteomes" id="UP000027601"/>
    </source>
</evidence>
<dbReference type="Proteomes" id="UP000027601">
    <property type="component" value="Unassembled WGS sequence"/>
</dbReference>
<accession>A0A069DAP0</accession>
<reference evidence="2 3" key="1">
    <citation type="journal article" date="2015" name="Microbes Environ.">
        <title>Distribution and evolution of nitrogen fixation genes in the phylum bacteroidetes.</title>
        <authorList>
            <person name="Inoue J."/>
            <person name="Oshima K."/>
            <person name="Suda W."/>
            <person name="Sakamoto M."/>
            <person name="Iino T."/>
            <person name="Noda S."/>
            <person name="Hongoh Y."/>
            <person name="Hattori M."/>
            <person name="Ohkuma M."/>
        </authorList>
    </citation>
    <scope>NUCLEOTIDE SEQUENCE [LARGE SCALE GENOMIC DNA]</scope>
    <source>
        <strain evidence="2 3">JCM 15093</strain>
    </source>
</reference>
<keyword evidence="2" id="KW-0560">Oxidoreductase</keyword>
<keyword evidence="3" id="KW-1185">Reference proteome</keyword>
<organism evidence="2 3">
    <name type="scientific">Bacteroides graminisolvens DSM 19988 = JCM 15093</name>
    <dbReference type="NCBI Taxonomy" id="1121097"/>
    <lineage>
        <taxon>Bacteria</taxon>
        <taxon>Pseudomonadati</taxon>
        <taxon>Bacteroidota</taxon>
        <taxon>Bacteroidia</taxon>
        <taxon>Bacteroidales</taxon>
        <taxon>Bacteroidaceae</taxon>
        <taxon>Bacteroides</taxon>
    </lineage>
</organism>
<dbReference type="InterPro" id="IPR037523">
    <property type="entry name" value="VOC_core"/>
</dbReference>
<dbReference type="eggNOG" id="COG0346">
    <property type="taxonomic scope" value="Bacteria"/>
</dbReference>
<feature type="domain" description="VOC" evidence="1">
    <location>
        <begin position="1"/>
        <end position="81"/>
    </location>
</feature>
<protein>
    <submittedName>
        <fullName evidence="2">Glyoxalase/bleomycin resistance protein/dioxygenase</fullName>
    </submittedName>
</protein>
<gene>
    <name evidence="2" type="ORF">JCM15093_2552</name>
</gene>
<proteinExistence type="predicted"/>
<dbReference type="STRING" id="1121097.GCA_000428125_00948"/>
<dbReference type="InterPro" id="IPR029068">
    <property type="entry name" value="Glyas_Bleomycin-R_OHBP_Dase"/>
</dbReference>
<dbReference type="GO" id="GO:0051213">
    <property type="term" value="F:dioxygenase activity"/>
    <property type="evidence" value="ECO:0007669"/>
    <property type="project" value="UniProtKB-KW"/>
</dbReference>
<comment type="caution">
    <text evidence="2">The sequence shown here is derived from an EMBL/GenBank/DDBJ whole genome shotgun (WGS) entry which is preliminary data.</text>
</comment>
<dbReference type="InterPro" id="IPR025870">
    <property type="entry name" value="Glyoxalase-like_dom"/>
</dbReference>
<dbReference type="AlphaFoldDB" id="A0A069DAP0"/>
<dbReference type="SUPFAM" id="SSF54593">
    <property type="entry name" value="Glyoxalase/Bleomycin resistance protein/Dihydroxybiphenyl dioxygenase"/>
    <property type="match status" value="1"/>
</dbReference>
<dbReference type="Pfam" id="PF12681">
    <property type="entry name" value="Glyoxalase_2"/>
    <property type="match status" value="1"/>
</dbReference>
<sequence length="94" mass="10750">MEGNENAPLFLSFQGSYNEEEKASFTGGVTLNLMVEDVDACYNQIKPSGVQFIEEIADHEWGDRAFRLYDPIGNVLYVYSERELDEKYKSAVKE</sequence>
<dbReference type="PROSITE" id="PS51819">
    <property type="entry name" value="VOC"/>
    <property type="match status" value="1"/>
</dbReference>